<dbReference type="Pfam" id="PF09138">
    <property type="entry name" value="Urm1"/>
    <property type="match status" value="1"/>
</dbReference>
<feature type="cross-link" description="Glycyl lysine isopeptide (Gly-Lys) (interchain with K-? in acceptor proteins)" evidence="7">
    <location>
        <position position="101"/>
    </location>
</feature>
<name>A0A6B2EIK4_9DIPT</name>
<evidence type="ECO:0000256" key="6">
    <source>
        <dbReference type="ARBA" id="ARBA00022786"/>
    </source>
</evidence>
<evidence type="ECO:0000256" key="2">
    <source>
        <dbReference type="ARBA" id="ARBA00011151"/>
    </source>
</evidence>
<dbReference type="AlphaFoldDB" id="A0A6B2EIK4"/>
<sequence>MGENTLKITLEFGGGAEILFNKVKRKEVELDGKKSWKIGDLLEWMKENMPTDRPELFFTDDSVRPGILVLVNDTDWDLLDKQDYVIESKDTILFISTLHGG</sequence>
<comment type="function">
    <text evidence="7">Acts as a sulfur carrier required for 2-thiolation of mcm(5)S(2)U at tRNA wobble positions of cytosolic tRNA(Lys), tRNA(Glu) and tRNA(Gln). Serves as sulfur donor in tRNA 2-thiolation reaction by being thiocarboxylated (-COSH) at its C-terminus by the MOCS3/UBA4 homolog. The sulfur is then transferred to tRNA to form 2-thiolation of mcm(5)S(2)U. Also acts as a ubiquitin-like protein (UBL) that is covalently conjugated via an isopeptide bond to lysine residues of target proteins. The thiocarboxylated form serves as substrate for conjugation and oxidative stress specifically induces the formation of UBL-protein conjugates.</text>
</comment>
<feature type="modified residue" description="1-thioglycine" evidence="7">
    <location>
        <position position="101"/>
    </location>
</feature>
<keyword evidence="3 7" id="KW-0963">Cytoplasm</keyword>
<evidence type="ECO:0000256" key="5">
    <source>
        <dbReference type="ARBA" id="ARBA00022694"/>
    </source>
</evidence>
<dbReference type="GO" id="GO:0034227">
    <property type="term" value="P:tRNA thio-modification"/>
    <property type="evidence" value="ECO:0007669"/>
    <property type="project" value="UniProtKB-UniRule"/>
</dbReference>
<evidence type="ECO:0000256" key="7">
    <source>
        <dbReference type="HAMAP-Rule" id="MF_03048"/>
    </source>
</evidence>
<protein>
    <recommendedName>
        <fullName evidence="7">Ubiquitin-related modifier 1 homolog</fullName>
    </recommendedName>
</protein>
<dbReference type="PIRSF" id="PIRSF037379">
    <property type="entry name" value="Ubiquitin-related_modifier_1"/>
    <property type="match status" value="1"/>
</dbReference>
<comment type="PTM">
    <text evidence="7">C-terminal thiocarboxylation occurs in 2 steps, it is first acyl-adenylated (-COAMP) via the hesA/moeB/thiF part of the MOCS3/UBA4 homolog, then thiocarboxylated (-COSH) via the rhodanese domain of the MOCS3/UBA4 homolog.</text>
</comment>
<dbReference type="GO" id="GO:0002098">
    <property type="term" value="P:tRNA wobble uridine modification"/>
    <property type="evidence" value="ECO:0007669"/>
    <property type="project" value="UniProtKB-UniRule"/>
</dbReference>
<keyword evidence="6 7" id="KW-0833">Ubl conjugation pathway</keyword>
<dbReference type="GO" id="GO:0032447">
    <property type="term" value="P:protein urmylation"/>
    <property type="evidence" value="ECO:0007669"/>
    <property type="project" value="UniProtKB-UniRule"/>
</dbReference>
<comment type="similarity">
    <text evidence="7 8">Belongs to the URM1 family.</text>
</comment>
<proteinExistence type="inferred from homology"/>
<dbReference type="UniPathway" id="UPA00988"/>
<dbReference type="InterPro" id="IPR015221">
    <property type="entry name" value="Urm1"/>
</dbReference>
<evidence type="ECO:0000313" key="9">
    <source>
        <dbReference type="EMBL" id="NBJ62935.1"/>
    </source>
</evidence>
<keyword evidence="5 7" id="KW-0819">tRNA processing</keyword>
<dbReference type="HAMAP" id="MF_03048">
    <property type="entry name" value="Urm1"/>
    <property type="match status" value="1"/>
</dbReference>
<organism evidence="9">
    <name type="scientific">Phlebotomus kandelakii</name>
    <dbReference type="NCBI Taxonomy" id="1109342"/>
    <lineage>
        <taxon>Eukaryota</taxon>
        <taxon>Metazoa</taxon>
        <taxon>Ecdysozoa</taxon>
        <taxon>Arthropoda</taxon>
        <taxon>Hexapoda</taxon>
        <taxon>Insecta</taxon>
        <taxon>Pterygota</taxon>
        <taxon>Neoptera</taxon>
        <taxon>Endopterygota</taxon>
        <taxon>Diptera</taxon>
        <taxon>Nematocera</taxon>
        <taxon>Psychodoidea</taxon>
        <taxon>Psychodidae</taxon>
        <taxon>Phlebotomus</taxon>
        <taxon>Larroussius</taxon>
    </lineage>
</organism>
<evidence type="ECO:0000256" key="4">
    <source>
        <dbReference type="ARBA" id="ARBA00022499"/>
    </source>
</evidence>
<comment type="subcellular location">
    <subcellularLocation>
        <location evidence="1 7 8">Cytoplasm</location>
    </subcellularLocation>
</comment>
<dbReference type="InterPro" id="IPR016155">
    <property type="entry name" value="Mopterin_synth/thiamin_S_b"/>
</dbReference>
<reference evidence="9" key="1">
    <citation type="submission" date="2019-10" db="EMBL/GenBank/DDBJ databases">
        <title>Short sand fly seasons in Tbilisi, Georgia, hinder development of host immunity to saliva of the visceral leishmaniasis vector Phlebotomus kandelakii.</title>
        <authorList>
            <person name="Oliveira F."/>
            <person name="Giorgobiani E."/>
            <person name="Guimaraes-Costa A.B."/>
            <person name="Abdeladhim M."/>
            <person name="Oristian J."/>
            <person name="Tskhvaradze L."/>
            <person name="Tsertsvadze N."/>
            <person name="Zakalashvili M."/>
            <person name="Valenzuela J.G."/>
            <person name="Kamhawi S."/>
        </authorList>
    </citation>
    <scope>NUCLEOTIDE SEQUENCE</scope>
    <source>
        <strain evidence="9">Wild-capture in Tbilisi</strain>
        <tissue evidence="9">Salivary glands</tissue>
    </source>
</reference>
<dbReference type="EMBL" id="GIFK01005232">
    <property type="protein sequence ID" value="NBJ62935.1"/>
    <property type="molecule type" value="Transcribed_RNA"/>
</dbReference>
<dbReference type="Gene3D" id="3.10.20.30">
    <property type="match status" value="1"/>
</dbReference>
<comment type="pathway">
    <text evidence="7 8">tRNA modification; 5-methoxycarbonylmethyl-2-thiouridine-tRNA biosynthesis.</text>
</comment>
<keyword evidence="4 7" id="KW-1017">Isopeptide bond</keyword>
<dbReference type="GO" id="GO:0005829">
    <property type="term" value="C:cytosol"/>
    <property type="evidence" value="ECO:0007669"/>
    <property type="project" value="UniProtKB-UniRule"/>
</dbReference>
<dbReference type="FunFam" id="3.10.20.30:FF:000021">
    <property type="entry name" value="Ubiquitin-related modifier 1"/>
    <property type="match status" value="1"/>
</dbReference>
<accession>A0A6B2EIK4</accession>
<evidence type="ECO:0000256" key="1">
    <source>
        <dbReference type="ARBA" id="ARBA00004496"/>
    </source>
</evidence>
<dbReference type="SUPFAM" id="SSF54285">
    <property type="entry name" value="MoaD/ThiS"/>
    <property type="match status" value="1"/>
</dbReference>
<dbReference type="PANTHER" id="PTHR14986">
    <property type="entry name" value="RURM1 PROTEIN"/>
    <property type="match status" value="1"/>
</dbReference>
<dbReference type="InterPro" id="IPR012675">
    <property type="entry name" value="Beta-grasp_dom_sf"/>
</dbReference>
<evidence type="ECO:0000256" key="8">
    <source>
        <dbReference type="RuleBase" id="RU361182"/>
    </source>
</evidence>
<comment type="subunit">
    <text evidence="2">Interacts with cer.</text>
</comment>
<evidence type="ECO:0000256" key="3">
    <source>
        <dbReference type="ARBA" id="ARBA00022490"/>
    </source>
</evidence>
<dbReference type="CDD" id="cd01764">
    <property type="entry name" value="Ubl_Urm1"/>
    <property type="match status" value="1"/>
</dbReference>